<dbReference type="EMBL" id="CAWUPB010000130">
    <property type="protein sequence ID" value="CAK7323664.1"/>
    <property type="molecule type" value="Genomic_DNA"/>
</dbReference>
<sequence>TDAYSSKLEVWAQRGRGTCGQVMKDTPISTVTWKDYGRPYTIQAYNNTGKTSGTNIGVAFAFPRINSNTVDGLRQQALRILPKLQTQTIINDGFDMQKAMFLCNLPRFSDVGISSYFS</sequence>
<reference evidence="1 2" key="1">
    <citation type="submission" date="2024-01" db="EMBL/GenBank/DDBJ databases">
        <authorList>
            <person name="Waweru B."/>
        </authorList>
    </citation>
    <scope>NUCLEOTIDE SEQUENCE [LARGE SCALE GENOMIC DNA]</scope>
</reference>
<dbReference type="Proteomes" id="UP001314170">
    <property type="component" value="Unassembled WGS sequence"/>
</dbReference>
<proteinExistence type="predicted"/>
<gene>
    <name evidence="1" type="ORF">DCAF_LOCUS1293</name>
</gene>
<comment type="caution">
    <text evidence="1">The sequence shown here is derived from an EMBL/GenBank/DDBJ whole genome shotgun (WGS) entry which is preliminary data.</text>
</comment>
<accession>A0AAV1QU62</accession>
<organism evidence="1 2">
    <name type="scientific">Dovyalis caffra</name>
    <dbReference type="NCBI Taxonomy" id="77055"/>
    <lineage>
        <taxon>Eukaryota</taxon>
        <taxon>Viridiplantae</taxon>
        <taxon>Streptophyta</taxon>
        <taxon>Embryophyta</taxon>
        <taxon>Tracheophyta</taxon>
        <taxon>Spermatophyta</taxon>
        <taxon>Magnoliopsida</taxon>
        <taxon>eudicotyledons</taxon>
        <taxon>Gunneridae</taxon>
        <taxon>Pentapetalae</taxon>
        <taxon>rosids</taxon>
        <taxon>fabids</taxon>
        <taxon>Malpighiales</taxon>
        <taxon>Salicaceae</taxon>
        <taxon>Flacourtieae</taxon>
        <taxon>Dovyalis</taxon>
    </lineage>
</organism>
<dbReference type="AlphaFoldDB" id="A0AAV1QU62"/>
<keyword evidence="2" id="KW-1185">Reference proteome</keyword>
<evidence type="ECO:0000313" key="1">
    <source>
        <dbReference type="EMBL" id="CAK7323664.1"/>
    </source>
</evidence>
<evidence type="ECO:0000313" key="2">
    <source>
        <dbReference type="Proteomes" id="UP001314170"/>
    </source>
</evidence>
<feature type="non-terminal residue" evidence="1">
    <location>
        <position position="1"/>
    </location>
</feature>
<protein>
    <submittedName>
        <fullName evidence="1">Uncharacterized protein</fullName>
    </submittedName>
</protein>
<name>A0AAV1QU62_9ROSI</name>